<comment type="similarity">
    <text evidence="4 6">Belongs to the GART family.</text>
</comment>
<dbReference type="SUPFAM" id="SSF53328">
    <property type="entry name" value="Formyltransferase"/>
    <property type="match status" value="1"/>
</dbReference>
<evidence type="ECO:0000256" key="3">
    <source>
        <dbReference type="ARBA" id="ARBA00022755"/>
    </source>
</evidence>
<dbReference type="HAMAP" id="MF_01930">
    <property type="entry name" value="PurN"/>
    <property type="match status" value="1"/>
</dbReference>
<proteinExistence type="inferred from homology"/>
<gene>
    <name evidence="6" type="primary">purN</name>
    <name evidence="8" type="ORF">JW613_30050</name>
</gene>
<dbReference type="GeneID" id="96262859"/>
<evidence type="ECO:0000256" key="5">
    <source>
        <dbReference type="ARBA" id="ARBA00047664"/>
    </source>
</evidence>
<organism evidence="8 9">
    <name type="scientific">Streptomyces smyrnaeus</name>
    <dbReference type="NCBI Taxonomy" id="1387713"/>
    <lineage>
        <taxon>Bacteria</taxon>
        <taxon>Bacillati</taxon>
        <taxon>Actinomycetota</taxon>
        <taxon>Actinomycetes</taxon>
        <taxon>Kitasatosporales</taxon>
        <taxon>Streptomycetaceae</taxon>
        <taxon>Streptomyces</taxon>
    </lineage>
</organism>
<feature type="domain" description="Formyl transferase N-terminal" evidence="7">
    <location>
        <begin position="13"/>
        <end position="197"/>
    </location>
</feature>
<evidence type="ECO:0000256" key="1">
    <source>
        <dbReference type="ARBA" id="ARBA00005054"/>
    </source>
</evidence>
<accession>A0ABS3Y4H5</accession>
<protein>
    <recommendedName>
        <fullName evidence="6">Phosphoribosylglycinamide formyltransferase</fullName>
        <ecNumber evidence="6">2.1.2.2</ecNumber>
    </recommendedName>
    <alternativeName>
        <fullName evidence="6">5'-phosphoribosylglycinamide transformylase</fullName>
    </alternativeName>
    <alternativeName>
        <fullName evidence="6">GAR transformylase</fullName>
        <shortName evidence="6">GART</shortName>
    </alternativeName>
</protein>
<dbReference type="GO" id="GO:0004644">
    <property type="term" value="F:phosphoribosylglycinamide formyltransferase activity"/>
    <property type="evidence" value="ECO:0007669"/>
    <property type="project" value="UniProtKB-EC"/>
</dbReference>
<keyword evidence="2 6" id="KW-0808">Transferase</keyword>
<dbReference type="Gene3D" id="3.40.50.170">
    <property type="entry name" value="Formyl transferase, N-terminal domain"/>
    <property type="match status" value="1"/>
</dbReference>
<dbReference type="Proteomes" id="UP000721954">
    <property type="component" value="Unassembled WGS sequence"/>
</dbReference>
<feature type="binding site" evidence="6">
    <location>
        <position position="77"/>
    </location>
    <ligand>
        <name>(6R)-10-formyltetrahydrofolate</name>
        <dbReference type="ChEBI" id="CHEBI:195366"/>
    </ligand>
</feature>
<evidence type="ECO:0000313" key="8">
    <source>
        <dbReference type="EMBL" id="MBO8202494.1"/>
    </source>
</evidence>
<dbReference type="InterPro" id="IPR002376">
    <property type="entry name" value="Formyl_transf_N"/>
</dbReference>
<feature type="active site" description="Proton donor" evidence="6">
    <location>
        <position position="121"/>
    </location>
</feature>
<dbReference type="Pfam" id="PF00551">
    <property type="entry name" value="Formyl_trans_N"/>
    <property type="match status" value="1"/>
</dbReference>
<dbReference type="RefSeq" id="WP_209214032.1">
    <property type="nucleotide sequence ID" value="NZ_JAFFZM010000024.1"/>
</dbReference>
<comment type="function">
    <text evidence="6">Catalyzes the transfer of a formyl group from 10-formyltetrahydrofolate to 5-phospho-ribosyl-glycinamide (GAR), producing 5-phospho-ribosyl-N-formylglycinamide (FGAR) and tetrahydrofolate.</text>
</comment>
<dbReference type="InterPro" id="IPR001555">
    <property type="entry name" value="GART_AS"/>
</dbReference>
<sequence length="220" mass="23584">MDAQSFRPVAPVRLAVLVSGSGTNLQALIDAAADPALDTPYEIVAVGADRSGIEGLARAERAGIPTYVCRLKDHDSREEWDAALAEATAAHAPDLVVSAGFMKVVGSRFLARFGGRFLNTHPALLPSFPGAHGVRDALAYGAKVTGCTVHFVDDGVDTGPVIAQRAVEVLDEDYTDEGAALHERIKEVERRLLVEVVVRIARHGYALEGPNMRRVRLGHE</sequence>
<evidence type="ECO:0000256" key="4">
    <source>
        <dbReference type="ARBA" id="ARBA00038440"/>
    </source>
</evidence>
<evidence type="ECO:0000256" key="2">
    <source>
        <dbReference type="ARBA" id="ARBA00022679"/>
    </source>
</evidence>
<keyword evidence="9" id="KW-1185">Reference proteome</keyword>
<dbReference type="PANTHER" id="PTHR43369:SF2">
    <property type="entry name" value="PHOSPHORIBOSYLGLYCINAMIDE FORMYLTRANSFERASE"/>
    <property type="match status" value="1"/>
</dbReference>
<dbReference type="EC" id="2.1.2.2" evidence="6"/>
<dbReference type="EMBL" id="JAFFZM010000024">
    <property type="protein sequence ID" value="MBO8202494.1"/>
    <property type="molecule type" value="Genomic_DNA"/>
</dbReference>
<evidence type="ECO:0000259" key="7">
    <source>
        <dbReference type="Pfam" id="PF00551"/>
    </source>
</evidence>
<evidence type="ECO:0000313" key="9">
    <source>
        <dbReference type="Proteomes" id="UP000721954"/>
    </source>
</evidence>
<dbReference type="InterPro" id="IPR004607">
    <property type="entry name" value="GART"/>
</dbReference>
<keyword evidence="3 6" id="KW-0658">Purine biosynthesis</keyword>
<dbReference type="InterPro" id="IPR036477">
    <property type="entry name" value="Formyl_transf_N_sf"/>
</dbReference>
<dbReference type="CDD" id="cd08645">
    <property type="entry name" value="FMT_core_GART"/>
    <property type="match status" value="1"/>
</dbReference>
<dbReference type="PANTHER" id="PTHR43369">
    <property type="entry name" value="PHOSPHORIBOSYLGLYCINAMIDE FORMYLTRANSFERASE"/>
    <property type="match status" value="1"/>
</dbReference>
<comment type="caution">
    <text evidence="6">Lacks conserved residue(s) required for the propagation of feature annotation.</text>
</comment>
<dbReference type="PROSITE" id="PS00373">
    <property type="entry name" value="GART"/>
    <property type="match status" value="1"/>
</dbReference>
<comment type="catalytic activity">
    <reaction evidence="5 6">
        <text>N(1)-(5-phospho-beta-D-ribosyl)glycinamide + (6R)-10-formyltetrahydrofolate = N(2)-formyl-N(1)-(5-phospho-beta-D-ribosyl)glycinamide + (6S)-5,6,7,8-tetrahydrofolate + H(+)</text>
        <dbReference type="Rhea" id="RHEA:15053"/>
        <dbReference type="ChEBI" id="CHEBI:15378"/>
        <dbReference type="ChEBI" id="CHEBI:57453"/>
        <dbReference type="ChEBI" id="CHEBI:143788"/>
        <dbReference type="ChEBI" id="CHEBI:147286"/>
        <dbReference type="ChEBI" id="CHEBI:195366"/>
        <dbReference type="EC" id="2.1.2.2"/>
    </reaction>
</comment>
<name>A0ABS3Y4H5_9ACTN</name>
<comment type="caution">
    <text evidence="8">The sequence shown here is derived from an EMBL/GenBank/DDBJ whole genome shotgun (WGS) entry which is preliminary data.</text>
</comment>
<feature type="binding site" evidence="6">
    <location>
        <position position="119"/>
    </location>
    <ligand>
        <name>(6R)-10-formyltetrahydrofolate</name>
        <dbReference type="ChEBI" id="CHEBI:195366"/>
    </ligand>
</feature>
<dbReference type="NCBIfam" id="TIGR00639">
    <property type="entry name" value="PurN"/>
    <property type="match status" value="1"/>
</dbReference>
<feature type="binding site" evidence="6">
    <location>
        <begin position="22"/>
        <end position="24"/>
    </location>
    <ligand>
        <name>N(1)-(5-phospho-beta-D-ribosyl)glycinamide</name>
        <dbReference type="ChEBI" id="CHEBI:143788"/>
    </ligand>
</feature>
<reference evidence="8 9" key="1">
    <citation type="submission" date="2021-02" db="EMBL/GenBank/DDBJ databases">
        <title>Streptomyces spirodelae sp. nov., isolated from duckweed.</title>
        <authorList>
            <person name="Saimee Y."/>
            <person name="Duangmal K."/>
        </authorList>
    </citation>
    <scope>NUCLEOTIDE SEQUENCE [LARGE SCALE GENOMIC DNA]</scope>
    <source>
        <strain evidence="8 9">DSM 42105</strain>
    </source>
</reference>
<feature type="site" description="Raises pKa of active site His" evidence="6">
    <location>
        <position position="157"/>
    </location>
</feature>
<evidence type="ECO:0000256" key="6">
    <source>
        <dbReference type="HAMAP-Rule" id="MF_01930"/>
    </source>
</evidence>
<comment type="pathway">
    <text evidence="1 6">Purine metabolism; IMP biosynthesis via de novo pathway; N(2)-formyl-N(1)-(5-phospho-D-ribosyl)glycinamide from N(1)-(5-phospho-D-ribosyl)glycinamide (10-formyl THF route): step 1/1.</text>
</comment>